<protein>
    <recommendedName>
        <fullName evidence="1">RNA-directed DNA polymerase</fullName>
        <ecNumber evidence="1">2.7.7.49</ecNumber>
    </recommendedName>
</protein>
<keyword evidence="6" id="KW-0378">Hydrolase</keyword>
<dbReference type="PANTHER" id="PTHR37984">
    <property type="entry name" value="PROTEIN CBG26694"/>
    <property type="match status" value="1"/>
</dbReference>
<dbReference type="Proteomes" id="UP001652660">
    <property type="component" value="Chromosome 4e"/>
</dbReference>
<feature type="compositionally biased region" description="Basic and acidic residues" evidence="9">
    <location>
        <begin position="89"/>
        <end position="101"/>
    </location>
</feature>
<evidence type="ECO:0000256" key="9">
    <source>
        <dbReference type="SAM" id="MobiDB-lite"/>
    </source>
</evidence>
<evidence type="ECO:0000256" key="2">
    <source>
        <dbReference type="ARBA" id="ARBA00022679"/>
    </source>
</evidence>
<keyword evidence="8" id="KW-0175">Coiled coil</keyword>
<feature type="domain" description="Reverse transcriptase" evidence="10">
    <location>
        <begin position="589"/>
        <end position="768"/>
    </location>
</feature>
<keyword evidence="3" id="KW-0548">Nucleotidyltransferase</keyword>
<feature type="region of interest" description="Disordered" evidence="9">
    <location>
        <begin position="69"/>
        <end position="103"/>
    </location>
</feature>
<dbReference type="PANTHER" id="PTHR37984:SF5">
    <property type="entry name" value="PROTEIN NYNRIN-LIKE"/>
    <property type="match status" value="1"/>
</dbReference>
<feature type="coiled-coil region" evidence="8">
    <location>
        <begin position="34"/>
        <end position="68"/>
    </location>
</feature>
<evidence type="ECO:0000259" key="10">
    <source>
        <dbReference type="PROSITE" id="PS50878"/>
    </source>
</evidence>
<keyword evidence="2" id="KW-0808">Transferase</keyword>
<evidence type="ECO:0000256" key="1">
    <source>
        <dbReference type="ARBA" id="ARBA00012493"/>
    </source>
</evidence>
<dbReference type="Gene3D" id="3.30.70.270">
    <property type="match status" value="2"/>
</dbReference>
<dbReference type="PROSITE" id="PS50878">
    <property type="entry name" value="RT_POL"/>
    <property type="match status" value="1"/>
</dbReference>
<dbReference type="EC" id="2.7.7.49" evidence="1"/>
<dbReference type="Gene3D" id="3.10.10.10">
    <property type="entry name" value="HIV Type 1 Reverse Transcriptase, subunit A, domain 1"/>
    <property type="match status" value="1"/>
</dbReference>
<dbReference type="Pfam" id="PF00078">
    <property type="entry name" value="RVT_1"/>
    <property type="match status" value="1"/>
</dbReference>
<proteinExistence type="predicted"/>
<dbReference type="Gene3D" id="2.40.70.10">
    <property type="entry name" value="Acid Proteases"/>
    <property type="match status" value="1"/>
</dbReference>
<dbReference type="SUPFAM" id="SSF50630">
    <property type="entry name" value="Acid proteases"/>
    <property type="match status" value="1"/>
</dbReference>
<feature type="region of interest" description="Disordered" evidence="9">
    <location>
        <begin position="227"/>
        <end position="248"/>
    </location>
</feature>
<dbReference type="Pfam" id="PF17917">
    <property type="entry name" value="RT_RNaseH"/>
    <property type="match status" value="1"/>
</dbReference>
<name>A0ABM4U617_COFAR</name>
<dbReference type="GeneID" id="140005614"/>
<dbReference type="InterPro" id="IPR041373">
    <property type="entry name" value="RT_RNaseH"/>
</dbReference>
<organism evidence="11 12">
    <name type="scientific">Coffea arabica</name>
    <name type="common">Arabian coffee</name>
    <dbReference type="NCBI Taxonomy" id="13443"/>
    <lineage>
        <taxon>Eukaryota</taxon>
        <taxon>Viridiplantae</taxon>
        <taxon>Streptophyta</taxon>
        <taxon>Embryophyta</taxon>
        <taxon>Tracheophyta</taxon>
        <taxon>Spermatophyta</taxon>
        <taxon>Magnoliopsida</taxon>
        <taxon>eudicotyledons</taxon>
        <taxon>Gunneridae</taxon>
        <taxon>Pentapetalae</taxon>
        <taxon>asterids</taxon>
        <taxon>lamiids</taxon>
        <taxon>Gentianales</taxon>
        <taxon>Rubiaceae</taxon>
        <taxon>Ixoroideae</taxon>
        <taxon>Gardenieae complex</taxon>
        <taxon>Bertiereae - Coffeeae clade</taxon>
        <taxon>Coffeeae</taxon>
        <taxon>Coffea</taxon>
    </lineage>
</organism>
<dbReference type="Pfam" id="PF08284">
    <property type="entry name" value="RVP_2"/>
    <property type="match status" value="1"/>
</dbReference>
<keyword evidence="4" id="KW-0540">Nuclease</keyword>
<dbReference type="CDD" id="cd01647">
    <property type="entry name" value="RT_LTR"/>
    <property type="match status" value="1"/>
</dbReference>
<keyword evidence="7" id="KW-0695">RNA-directed DNA polymerase</keyword>
<keyword evidence="5" id="KW-0255">Endonuclease</keyword>
<dbReference type="RefSeq" id="XP_071902726.1">
    <property type="nucleotide sequence ID" value="XM_072046625.1"/>
</dbReference>
<feature type="compositionally biased region" description="Polar residues" evidence="9">
    <location>
        <begin position="230"/>
        <end position="240"/>
    </location>
</feature>
<evidence type="ECO:0000256" key="7">
    <source>
        <dbReference type="ARBA" id="ARBA00022918"/>
    </source>
</evidence>
<dbReference type="CDD" id="cd09274">
    <property type="entry name" value="RNase_HI_RT_Ty3"/>
    <property type="match status" value="1"/>
</dbReference>
<dbReference type="InterPro" id="IPR043128">
    <property type="entry name" value="Rev_trsase/Diguanyl_cyclase"/>
</dbReference>
<evidence type="ECO:0000313" key="11">
    <source>
        <dbReference type="Proteomes" id="UP001652660"/>
    </source>
</evidence>
<evidence type="ECO:0000256" key="6">
    <source>
        <dbReference type="ARBA" id="ARBA00022801"/>
    </source>
</evidence>
<accession>A0ABM4U617</accession>
<dbReference type="InterPro" id="IPR021109">
    <property type="entry name" value="Peptidase_aspartic_dom_sf"/>
</dbReference>
<dbReference type="Gene3D" id="3.10.20.370">
    <property type="match status" value="1"/>
</dbReference>
<dbReference type="CDD" id="cd00303">
    <property type="entry name" value="retropepsin_like"/>
    <property type="match status" value="1"/>
</dbReference>
<keyword evidence="11" id="KW-1185">Reference proteome</keyword>
<dbReference type="SUPFAM" id="SSF56672">
    <property type="entry name" value="DNA/RNA polymerases"/>
    <property type="match status" value="1"/>
</dbReference>
<gene>
    <name evidence="12" type="primary">LOC140005614</name>
</gene>
<sequence>MTKTQEEMMRKDLTELGSVMRTFANKNDGMEQAMRAMEHRQESTEKTIKNLDQKYESMMNMMAQMMAKLSDKEKGEEGSSSGGYQRLDLVSKKPEKAEGRGGNRLPKLDFPVFDGENPREWGKADIWFHGMYHGRAEVLWEELSRAICERFGGGTPEETIEEFNKLTQTGSVTNYLEKFELLKSLGEIVNMVRMARPHTLVDTIEAAKLQEKNLEVIRKAQRALPHGAPYNSNSLGNSRPNPAPQLRNKWHHEGSRVLRDNDHRGHKAGGNTADKFRKISPTEFNYRREKGLCYKCAEPYTLGHICKQAQIQYILEDEPTELIEVAEGGMDEGEEFCDCIERGISNERIEVSIHTLSGGNGHSTFKLKGVLAGRELLILVDSGSTHCFLDERVASHLQLQVTGTPLVVRVANGERLESRQLSRPLNWKIQGHEFQHHFNTLQLGSCDMVLGVDWLVRYSPIEFDFNQMSMRFSKGKEEVEQKGESNKLKLTAIKGSKLVKWRRKQEYGVTALLTIMEEGQEGQEEVPTGVKRMLNQYQDIFAEPQGLPPPRSHDHGIPLKEGARSFQIRPYRCPYVQKSEIERLVREMLQMGIIQPSNSSFASPVLLVKKKDGSWRFCVDYRQLNELTVKDKFPMPLIDELIDELHGSRYFTKIDLRAGYHQIRVKLEDRHKTAFRTHQGLYEFKVMPFGLTNAPATFQSLMNQVFKEQLRKFVIVFFDDILVYSPTLETHLQHVAVVLDLLRQHQLFAKQSKCYFAQTQIEYLGHIITAEGVQADPKKIEGMMNWPRPGNVKQLKGFLGLTGYYRKFVRGYGSIAKPLTTLLKKGGFHWNEEAEEAFQRLKMAMCSTPVLALPDFNKTFIIETDACYGGIGAVLMQDRRPIAYLSQSLGAKNLGLSIYENELLALVTAVTKWRHYLEGHHFTIRTDHQSLKYLLEQRVTTPLQQKWLTKLLGLSYEIQYKKGRENVVADALSRRSSKE</sequence>
<evidence type="ECO:0000256" key="8">
    <source>
        <dbReference type="SAM" id="Coils"/>
    </source>
</evidence>
<evidence type="ECO:0000256" key="5">
    <source>
        <dbReference type="ARBA" id="ARBA00022759"/>
    </source>
</evidence>
<evidence type="ECO:0000256" key="3">
    <source>
        <dbReference type="ARBA" id="ARBA00022695"/>
    </source>
</evidence>
<dbReference type="InterPro" id="IPR000477">
    <property type="entry name" value="RT_dom"/>
</dbReference>
<reference evidence="12" key="1">
    <citation type="submission" date="2025-08" db="UniProtKB">
        <authorList>
            <consortium name="RefSeq"/>
        </authorList>
    </citation>
    <scope>IDENTIFICATION</scope>
    <source>
        <tissue evidence="12">Leaves</tissue>
    </source>
</reference>
<evidence type="ECO:0000313" key="12">
    <source>
        <dbReference type="RefSeq" id="XP_071902726.1"/>
    </source>
</evidence>
<dbReference type="InterPro" id="IPR050951">
    <property type="entry name" value="Retrovirus_Pol_polyprotein"/>
</dbReference>
<dbReference type="InterPro" id="IPR043502">
    <property type="entry name" value="DNA/RNA_pol_sf"/>
</dbReference>
<evidence type="ECO:0000256" key="4">
    <source>
        <dbReference type="ARBA" id="ARBA00022722"/>
    </source>
</evidence>